<accession>A0AAN2BLB0</accession>
<evidence type="ECO:0000313" key="1">
    <source>
        <dbReference type="EMBL" id="BCD98821.1"/>
    </source>
</evidence>
<proteinExistence type="predicted"/>
<dbReference type="GO" id="GO:0160105">
    <property type="term" value="F:tRNA (adenine(22)-N1)-methyltransferase activity"/>
    <property type="evidence" value="ECO:0007669"/>
    <property type="project" value="InterPro"/>
</dbReference>
<dbReference type="Proteomes" id="UP001320119">
    <property type="component" value="Chromosome"/>
</dbReference>
<protein>
    <submittedName>
        <fullName evidence="1">Uncharacterized protein</fullName>
    </submittedName>
</protein>
<reference evidence="1 2" key="1">
    <citation type="journal article" date="2022" name="IScience">
        <title>An ultrasensitive nanofiber-based assay for enzymatic hydrolysis and deep-sea microbial degradation of cellulose.</title>
        <authorList>
            <person name="Tsudome M."/>
            <person name="Tachioka M."/>
            <person name="Miyazaki M."/>
            <person name="Uchimura K."/>
            <person name="Tsuda M."/>
            <person name="Takaki Y."/>
            <person name="Deguchi S."/>
        </authorList>
    </citation>
    <scope>NUCLEOTIDE SEQUENCE [LARGE SCALE GENOMIC DNA]</scope>
    <source>
        <strain evidence="1 2">GE09</strain>
    </source>
</reference>
<keyword evidence="2" id="KW-1185">Reference proteome</keyword>
<organism evidence="1 2">
    <name type="scientific">Marinagarivorans cellulosilyticus</name>
    <dbReference type="NCBI Taxonomy" id="2721545"/>
    <lineage>
        <taxon>Bacteria</taxon>
        <taxon>Pseudomonadati</taxon>
        <taxon>Pseudomonadota</taxon>
        <taxon>Gammaproteobacteria</taxon>
        <taxon>Cellvibrionales</taxon>
        <taxon>Cellvibrionaceae</taxon>
        <taxon>Marinagarivorans</taxon>
    </lineage>
</organism>
<dbReference type="InterPro" id="IPR029063">
    <property type="entry name" value="SAM-dependent_MTases_sf"/>
</dbReference>
<dbReference type="EMBL" id="AP023086">
    <property type="protein sequence ID" value="BCD98821.1"/>
    <property type="molecule type" value="Genomic_DNA"/>
</dbReference>
<name>A0AAN2BLB0_9GAMM</name>
<dbReference type="Pfam" id="PF12847">
    <property type="entry name" value="Methyltransf_18"/>
    <property type="match status" value="1"/>
</dbReference>
<dbReference type="AlphaFoldDB" id="A0AAN2BLB0"/>
<dbReference type="Gene3D" id="3.40.50.150">
    <property type="entry name" value="Vaccinia Virus protein VP39"/>
    <property type="match status" value="1"/>
</dbReference>
<dbReference type="PANTHER" id="PTHR38451">
    <property type="entry name" value="TRNA (ADENINE(22)-N(1))-METHYLTRANSFERASE"/>
    <property type="match status" value="1"/>
</dbReference>
<evidence type="ECO:0000313" key="2">
    <source>
        <dbReference type="Proteomes" id="UP001320119"/>
    </source>
</evidence>
<gene>
    <name evidence="1" type="ORF">MARGE09_P3022</name>
</gene>
<dbReference type="PANTHER" id="PTHR38451:SF1">
    <property type="entry name" value="TRNA (ADENINE(22)-N(1))-METHYLTRANSFERASE"/>
    <property type="match status" value="1"/>
</dbReference>
<dbReference type="KEGG" id="marq:MARGE09_P3022"/>
<sequence>MPYRRHIHLIDCVPSIIHKIQQQYPSTPDESLSIECINAEKITLSPQALAGNKLFIIAGVGGETAVTIASAILEQNPALLNTAEATTDFIFSTNNQSFELRRYLRQAPFDCIAEDFVSENGQHHEHIHMQVSKSAAKTRQISLLGHDIWQPLTPEKRTYLNKQQQHYQRCWKLKGTQETSCAALGYLSILNSTTGGD</sequence>